<dbReference type="Proteomes" id="UP000800097">
    <property type="component" value="Unassembled WGS sequence"/>
</dbReference>
<name>A0A6A6JFV6_WESOR</name>
<reference evidence="1" key="1">
    <citation type="journal article" date="2020" name="Stud. Mycol.">
        <title>101 Dothideomycetes genomes: a test case for predicting lifestyles and emergence of pathogens.</title>
        <authorList>
            <person name="Haridas S."/>
            <person name="Albert R."/>
            <person name="Binder M."/>
            <person name="Bloem J."/>
            <person name="Labutti K."/>
            <person name="Salamov A."/>
            <person name="Andreopoulos B."/>
            <person name="Baker S."/>
            <person name="Barry K."/>
            <person name="Bills G."/>
            <person name="Bluhm B."/>
            <person name="Cannon C."/>
            <person name="Castanera R."/>
            <person name="Culley D."/>
            <person name="Daum C."/>
            <person name="Ezra D."/>
            <person name="Gonzalez J."/>
            <person name="Henrissat B."/>
            <person name="Kuo A."/>
            <person name="Liang C."/>
            <person name="Lipzen A."/>
            <person name="Lutzoni F."/>
            <person name="Magnuson J."/>
            <person name="Mondo S."/>
            <person name="Nolan M."/>
            <person name="Ohm R."/>
            <person name="Pangilinan J."/>
            <person name="Park H.-J."/>
            <person name="Ramirez L."/>
            <person name="Alfaro M."/>
            <person name="Sun H."/>
            <person name="Tritt A."/>
            <person name="Yoshinaga Y."/>
            <person name="Zwiers L.-H."/>
            <person name="Turgeon B."/>
            <person name="Goodwin S."/>
            <person name="Spatafora J."/>
            <person name="Crous P."/>
            <person name="Grigoriev I."/>
        </authorList>
    </citation>
    <scope>NUCLEOTIDE SEQUENCE</scope>
    <source>
        <strain evidence="1">CBS 379.55</strain>
    </source>
</reference>
<gene>
    <name evidence="1" type="ORF">EI97DRAFT_77284</name>
</gene>
<proteinExistence type="predicted"/>
<dbReference type="GeneID" id="54556239"/>
<evidence type="ECO:0000313" key="2">
    <source>
        <dbReference type="Proteomes" id="UP000800097"/>
    </source>
</evidence>
<accession>A0A6A6JFV6</accession>
<organism evidence="1 2">
    <name type="scientific">Westerdykella ornata</name>
    <dbReference type="NCBI Taxonomy" id="318751"/>
    <lineage>
        <taxon>Eukaryota</taxon>
        <taxon>Fungi</taxon>
        <taxon>Dikarya</taxon>
        <taxon>Ascomycota</taxon>
        <taxon>Pezizomycotina</taxon>
        <taxon>Dothideomycetes</taxon>
        <taxon>Pleosporomycetidae</taxon>
        <taxon>Pleosporales</taxon>
        <taxon>Sporormiaceae</taxon>
        <taxon>Westerdykella</taxon>
    </lineage>
</organism>
<protein>
    <submittedName>
        <fullName evidence="1">Uncharacterized protein</fullName>
    </submittedName>
</protein>
<dbReference type="EMBL" id="ML986497">
    <property type="protein sequence ID" value="KAF2275510.1"/>
    <property type="molecule type" value="Genomic_DNA"/>
</dbReference>
<dbReference type="RefSeq" id="XP_033653049.1">
    <property type="nucleotide sequence ID" value="XM_033803064.1"/>
</dbReference>
<evidence type="ECO:0000313" key="1">
    <source>
        <dbReference type="EMBL" id="KAF2275510.1"/>
    </source>
</evidence>
<sequence length="165" mass="18429">MQAFRGNHNPARSMLCYGEHSGTQRLFHPGTKAQGGAKRHARYPDGRVDAAGSILGREYMGPFLQAQRARLALRASVNDGGAVRTPKKVDVPADLPSTAWQRCYRLSFMGAPHWFRYSRDIAPISALNMHRTARPEMPIRVLAMRILTSDIPMATSNETWLQRGV</sequence>
<keyword evidence="2" id="KW-1185">Reference proteome</keyword>
<dbReference type="AlphaFoldDB" id="A0A6A6JFV6"/>